<feature type="region of interest" description="Disordered" evidence="2">
    <location>
        <begin position="197"/>
        <end position="311"/>
    </location>
</feature>
<evidence type="ECO:0000313" key="5">
    <source>
        <dbReference type="EMBL" id="CAL1166213.1"/>
    </source>
</evidence>
<dbReference type="AlphaFoldDB" id="A0A9P1GH03"/>
<dbReference type="EMBL" id="CAMXCT010005613">
    <property type="protein sequence ID" value="CAI4012838.1"/>
    <property type="molecule type" value="Genomic_DNA"/>
</dbReference>
<feature type="compositionally biased region" description="Basic residues" evidence="2">
    <location>
        <begin position="240"/>
        <end position="250"/>
    </location>
</feature>
<evidence type="ECO:0000256" key="3">
    <source>
        <dbReference type="SAM" id="Phobius"/>
    </source>
</evidence>
<keyword evidence="3" id="KW-0812">Transmembrane</keyword>
<feature type="coiled-coil region" evidence="1">
    <location>
        <begin position="441"/>
        <end position="468"/>
    </location>
</feature>
<feature type="compositionally biased region" description="Pro residues" evidence="2">
    <location>
        <begin position="282"/>
        <end position="292"/>
    </location>
</feature>
<evidence type="ECO:0000256" key="1">
    <source>
        <dbReference type="SAM" id="Coils"/>
    </source>
</evidence>
<dbReference type="Proteomes" id="UP001152797">
    <property type="component" value="Unassembled WGS sequence"/>
</dbReference>
<reference evidence="4" key="1">
    <citation type="submission" date="2022-10" db="EMBL/GenBank/DDBJ databases">
        <authorList>
            <person name="Chen Y."/>
            <person name="Dougan E. K."/>
            <person name="Chan C."/>
            <person name="Rhodes N."/>
            <person name="Thang M."/>
        </authorList>
    </citation>
    <scope>NUCLEOTIDE SEQUENCE</scope>
</reference>
<organism evidence="4">
    <name type="scientific">Cladocopium goreaui</name>
    <dbReference type="NCBI Taxonomy" id="2562237"/>
    <lineage>
        <taxon>Eukaryota</taxon>
        <taxon>Sar</taxon>
        <taxon>Alveolata</taxon>
        <taxon>Dinophyceae</taxon>
        <taxon>Suessiales</taxon>
        <taxon>Symbiodiniaceae</taxon>
        <taxon>Cladocopium</taxon>
    </lineage>
</organism>
<feature type="transmembrane region" description="Helical" evidence="3">
    <location>
        <begin position="141"/>
        <end position="165"/>
    </location>
</feature>
<sequence length="559" mass="61777">MSRWLQDATGYCSSIAIKMVTLNCHQVPLVMVQAKKSIGTEAEGARLLQEAEEEQQNESFFLENTRIPEQAVVSMADEKVEAAETRAELRQAEQKVVFLPAPRIDFCLRGCALFSASLRRHLLRIGVLSDEPGRRPDFGGIYIVLDFVLSISLLYFACVFSLVHITAECRVCKKMAKPSMPRCAWCGKTWQEVLDTSFQPPSSQQQRPSPHRQHHGGDYPYQGQGQGGYQQGHTREQTPRRKSRKGKRGKAQQQQGLQQSGPPSMPSQPQHLPPGNWYPQGPYGPFPAPQGPPAFVQQCLAPPPPPPMPKATAVPPDQVWVQQMQQMPVLDGMSPGMVQPGQSPAPTSQAEKHLQNILGALRKSEDTWTPEVQMAVQEVKLQAEEVSLQQVQDSAAELRLARKAVADAEAARLRLITSWRTFLQYSVARWKEYTQLFQGQEAEAQTQLAAAKEQLHNAQRKFGETSEAIRSGAGHYVISDEEADEGAKALPDEEMKDEATQKIGLGLSQVVNSLQALSEQAEAEERKSKHLRKASDGEDGASPPQALPSMQPFGKAGVQ</sequence>
<comment type="caution">
    <text evidence="4">The sequence shown here is derived from an EMBL/GenBank/DDBJ whole genome shotgun (WGS) entry which is preliminary data.</text>
</comment>
<accession>A0A9P1GH03</accession>
<dbReference type="EMBL" id="CAMXCT020005613">
    <property type="protein sequence ID" value="CAL1166213.1"/>
    <property type="molecule type" value="Genomic_DNA"/>
</dbReference>
<dbReference type="EMBL" id="CAMXCT030005613">
    <property type="protein sequence ID" value="CAL4800150.1"/>
    <property type="molecule type" value="Genomic_DNA"/>
</dbReference>
<keyword evidence="6" id="KW-1185">Reference proteome</keyword>
<name>A0A9P1GH03_9DINO</name>
<evidence type="ECO:0000256" key="2">
    <source>
        <dbReference type="SAM" id="MobiDB-lite"/>
    </source>
</evidence>
<evidence type="ECO:0000313" key="6">
    <source>
        <dbReference type="Proteomes" id="UP001152797"/>
    </source>
</evidence>
<keyword evidence="1" id="KW-0175">Coiled coil</keyword>
<proteinExistence type="predicted"/>
<evidence type="ECO:0000313" key="4">
    <source>
        <dbReference type="EMBL" id="CAI4012838.1"/>
    </source>
</evidence>
<feature type="compositionally biased region" description="Low complexity" evidence="2">
    <location>
        <begin position="199"/>
        <end position="208"/>
    </location>
</feature>
<keyword evidence="3" id="KW-0472">Membrane</keyword>
<feature type="region of interest" description="Disordered" evidence="2">
    <location>
        <begin position="518"/>
        <end position="559"/>
    </location>
</feature>
<gene>
    <name evidence="4" type="ORF">C1SCF055_LOCUS37865</name>
</gene>
<feature type="compositionally biased region" description="Low complexity" evidence="2">
    <location>
        <begin position="251"/>
        <end position="270"/>
    </location>
</feature>
<reference evidence="5" key="2">
    <citation type="submission" date="2024-04" db="EMBL/GenBank/DDBJ databases">
        <authorList>
            <person name="Chen Y."/>
            <person name="Shah S."/>
            <person name="Dougan E. K."/>
            <person name="Thang M."/>
            <person name="Chan C."/>
        </authorList>
    </citation>
    <scope>NUCLEOTIDE SEQUENCE [LARGE SCALE GENOMIC DNA]</scope>
</reference>
<protein>
    <submittedName>
        <fullName evidence="4">Uncharacterized protein</fullName>
    </submittedName>
</protein>
<keyword evidence="3" id="KW-1133">Transmembrane helix</keyword>